<dbReference type="PANTHER" id="PTHR33178">
    <property type="match status" value="1"/>
</dbReference>
<organism evidence="3 4">
    <name type="scientific">Talaromyces atroroseus</name>
    <dbReference type="NCBI Taxonomy" id="1441469"/>
    <lineage>
        <taxon>Eukaryota</taxon>
        <taxon>Fungi</taxon>
        <taxon>Dikarya</taxon>
        <taxon>Ascomycota</taxon>
        <taxon>Pezizomycotina</taxon>
        <taxon>Eurotiomycetes</taxon>
        <taxon>Eurotiomycetidae</taxon>
        <taxon>Eurotiales</taxon>
        <taxon>Trichocomaceae</taxon>
        <taxon>Talaromyces</taxon>
        <taxon>Talaromyces sect. Trachyspermi</taxon>
    </lineage>
</organism>
<dbReference type="RefSeq" id="XP_020115558.1">
    <property type="nucleotide sequence ID" value="XM_020265224.1"/>
</dbReference>
<accession>A0A1Q5Q6G4</accession>
<dbReference type="SMART" id="SM00886">
    <property type="entry name" value="Dabb"/>
    <property type="match status" value="1"/>
</dbReference>
<dbReference type="GeneID" id="31009053"/>
<comment type="caution">
    <text evidence="3">The sequence shown here is derived from an EMBL/GenBank/DDBJ whole genome shotgun (WGS) entry which is preliminary data.</text>
</comment>
<evidence type="ECO:0000259" key="2">
    <source>
        <dbReference type="PROSITE" id="PS51502"/>
    </source>
</evidence>
<dbReference type="InterPro" id="IPR013097">
    <property type="entry name" value="Dabb"/>
</dbReference>
<sequence>MSVTHCLFLKFKPDSEVSREVKAKTYLDLLGLKENCRHPDTGKPYMLSIKGGMDNSVEEGGSKGMTHGFVMEFASVEDRNYYIHEDPHHLRLEDQIRAIMEDGVAVDFTPTIFYDWASKDDNGTKINGSKANGKK</sequence>
<keyword evidence="4" id="KW-1185">Reference proteome</keyword>
<dbReference type="Pfam" id="PF07876">
    <property type="entry name" value="Dabb"/>
    <property type="match status" value="1"/>
</dbReference>
<dbReference type="InterPro" id="IPR044662">
    <property type="entry name" value="HS1/DABB1-like"/>
</dbReference>
<dbReference type="EMBL" id="LFMY01000021">
    <property type="protein sequence ID" value="OKL55437.1"/>
    <property type="molecule type" value="Genomic_DNA"/>
</dbReference>
<dbReference type="Proteomes" id="UP000214365">
    <property type="component" value="Unassembled WGS sequence"/>
</dbReference>
<reference evidence="3 4" key="1">
    <citation type="submission" date="2015-06" db="EMBL/GenBank/DDBJ databases">
        <title>Talaromyces atroroseus IBT 11181 draft genome.</title>
        <authorList>
            <person name="Rasmussen K.B."/>
            <person name="Rasmussen S."/>
            <person name="Petersen B."/>
            <person name="Sicheritz-Ponten T."/>
            <person name="Mortensen U.H."/>
            <person name="Thrane U."/>
        </authorList>
    </citation>
    <scope>NUCLEOTIDE SEQUENCE [LARGE SCALE GENOMIC DNA]</scope>
    <source>
        <strain evidence="3 4">IBT 11181</strain>
    </source>
</reference>
<dbReference type="Gene3D" id="3.30.70.100">
    <property type="match status" value="1"/>
</dbReference>
<name>A0A1Q5Q6G4_TALAT</name>
<dbReference type="STRING" id="1441469.A0A1Q5Q6G4"/>
<evidence type="ECO:0000313" key="3">
    <source>
        <dbReference type="EMBL" id="OKL55437.1"/>
    </source>
</evidence>
<dbReference type="InterPro" id="IPR011008">
    <property type="entry name" value="Dimeric_a/b-barrel"/>
</dbReference>
<dbReference type="SUPFAM" id="SSF54909">
    <property type="entry name" value="Dimeric alpha+beta barrel"/>
    <property type="match status" value="1"/>
</dbReference>
<evidence type="ECO:0000313" key="4">
    <source>
        <dbReference type="Proteomes" id="UP000214365"/>
    </source>
</evidence>
<comment type="subunit">
    <text evidence="1">Homodimer.</text>
</comment>
<feature type="domain" description="Stress-response A/B barrel" evidence="2">
    <location>
        <begin position="3"/>
        <end position="108"/>
    </location>
</feature>
<protein>
    <recommendedName>
        <fullName evidence="2">Stress-response A/B barrel domain-containing protein</fullName>
    </recommendedName>
</protein>
<dbReference type="AlphaFoldDB" id="A0A1Q5Q6G4"/>
<dbReference type="OrthoDB" id="1601230at2759"/>
<dbReference type="PROSITE" id="PS51502">
    <property type="entry name" value="S_R_A_B_BARREL"/>
    <property type="match status" value="1"/>
</dbReference>
<dbReference type="PANTHER" id="PTHR33178:SF10">
    <property type="entry name" value="STRESS-RESPONSE A_B BARREL DOMAIN-CONTAINING PROTEIN"/>
    <property type="match status" value="1"/>
</dbReference>
<evidence type="ECO:0000256" key="1">
    <source>
        <dbReference type="ARBA" id="ARBA00011738"/>
    </source>
</evidence>
<gene>
    <name evidence="3" type="ORF">UA08_09297</name>
</gene>
<proteinExistence type="predicted"/>